<evidence type="ECO:0000313" key="7">
    <source>
        <dbReference type="EMBL" id="CAA6817548.1"/>
    </source>
</evidence>
<reference evidence="7" key="1">
    <citation type="submission" date="2020-01" db="EMBL/GenBank/DDBJ databases">
        <authorList>
            <person name="Meier V. D."/>
            <person name="Meier V D."/>
        </authorList>
    </citation>
    <scope>NUCLEOTIDE SEQUENCE</scope>
    <source>
        <strain evidence="7">HLG_WM_MAG_07</strain>
    </source>
</reference>
<dbReference type="InterPro" id="IPR000212">
    <property type="entry name" value="DNA_helicase_UvrD/REP"/>
</dbReference>
<gene>
    <name evidence="7" type="ORF">HELGO_WM4844</name>
</gene>
<dbReference type="SUPFAM" id="SSF48403">
    <property type="entry name" value="Ankyrin repeat"/>
    <property type="match status" value="1"/>
</dbReference>
<evidence type="ECO:0000256" key="3">
    <source>
        <dbReference type="ARBA" id="ARBA00022806"/>
    </source>
</evidence>
<protein>
    <recommendedName>
        <fullName evidence="6">UvrD-like helicase ATP-binding domain-containing protein</fullName>
    </recommendedName>
</protein>
<dbReference type="Pfam" id="PF00023">
    <property type="entry name" value="Ank"/>
    <property type="match status" value="1"/>
</dbReference>
<feature type="domain" description="UvrD-like helicase ATP-binding" evidence="6">
    <location>
        <begin position="135"/>
        <end position="349"/>
    </location>
</feature>
<evidence type="ECO:0000256" key="2">
    <source>
        <dbReference type="ARBA" id="ARBA00022801"/>
    </source>
</evidence>
<evidence type="ECO:0000256" key="5">
    <source>
        <dbReference type="PROSITE-ProRule" id="PRU00023"/>
    </source>
</evidence>
<keyword evidence="3" id="KW-0347">Helicase</keyword>
<keyword evidence="4" id="KW-0067">ATP-binding</keyword>
<proteinExistence type="predicted"/>
<evidence type="ECO:0000256" key="1">
    <source>
        <dbReference type="ARBA" id="ARBA00022741"/>
    </source>
</evidence>
<dbReference type="InterPro" id="IPR002110">
    <property type="entry name" value="Ankyrin_rpt"/>
</dbReference>
<dbReference type="AlphaFoldDB" id="A0A6S6TMH9"/>
<dbReference type="Pfam" id="PF00580">
    <property type="entry name" value="UvrD-helicase"/>
    <property type="match status" value="1"/>
</dbReference>
<dbReference type="Gene3D" id="1.25.40.20">
    <property type="entry name" value="Ankyrin repeat-containing domain"/>
    <property type="match status" value="1"/>
</dbReference>
<dbReference type="PANTHER" id="PTHR11070">
    <property type="entry name" value="UVRD / RECB / PCRA DNA HELICASE FAMILY MEMBER"/>
    <property type="match status" value="1"/>
</dbReference>
<dbReference type="InterPro" id="IPR027417">
    <property type="entry name" value="P-loop_NTPase"/>
</dbReference>
<dbReference type="PROSITE" id="PS50297">
    <property type="entry name" value="ANK_REP_REGION"/>
    <property type="match status" value="1"/>
</dbReference>
<sequence>MKILFYNQLDTRAIKGLNKFMDFIQNDDFRSADVKKVADNLYRARLDRSNRLLLSIYCYKSEKYALILEYLPNHSYEKSKFLRRGVGIDEQKIPAITHTDIEQAPSLPHINENSRFHYLDKIISFDAEQLSIFEQTLPLVIIGSAGSGKTALLLEKLKSLTGSILYVTESLHLKEHSEKLYSEHPSSKNQITFYSFHEFLEGIEIPPQTRCTKDHFLQWFELHKPSSTIKDAHSLFEEFRGVLTANVTSNIHLSFEEYQKLGIKQTIFPPANRANVFDLFEKYLDYLEENELYDPNIICHEYQGLPKKTFDYVVIDEVQDLTLIQINLILQSSNLPNNFIIAGDANQIVHPNFFSWSNLRALFFSHISIASFNNVTRILSNNYRNSMAVTHLSNQLLKLKRQRFGSIDRESHYLMNSTSEASGKITLLHNTQEICEEINHKTRRSADHAILVLDPIHKATAQQFFDTPLVFSIQECKGLEYENIILFDLISGDLNAYTAICENISSDDLDKPFNYSRNKDKSDKSLEILKFFINALYVACTRAEKNLYIIETQTNNTLLKTIAPTLNISTPSNIQQHTSSEEDWRQEAQRLEKTGNTEHAKTIRESVLNMSTPDWQVYAGSHIGTLYDNAILHGNKKAKLALFEYALVHEDHRARNALMAIQYKPAFNPFKGLDQLNKKYYLAYQLNKLDAIQTLINRWGADYRSPFNQTPLMIAAWLGKPDIAEMLLGAGANPWLVNNKGLLAFQIALEKACLDENYSIHYFSDLYSLLRANKIVLRIDANRYQFQHNELEFFVLHIMIALFYRLLPEQMISGFPGYSATAIAEIVKHLPEDALPPLAKNKTAIASILEDYSHPSKLNPLKKPQLFIATSNNDYMFNPELRLKVENYWFHIYDILWFDDLSIGNPMGNEDIMPQEAFDSMFEEKKANLKHYLGVS</sequence>
<evidence type="ECO:0000259" key="6">
    <source>
        <dbReference type="Pfam" id="PF00580"/>
    </source>
</evidence>
<dbReference type="EMBL" id="CACVAY010000084">
    <property type="protein sequence ID" value="CAA6817548.1"/>
    <property type="molecule type" value="Genomic_DNA"/>
</dbReference>
<dbReference type="GO" id="GO:0005524">
    <property type="term" value="F:ATP binding"/>
    <property type="evidence" value="ECO:0007669"/>
    <property type="project" value="UniProtKB-KW"/>
</dbReference>
<dbReference type="PROSITE" id="PS50088">
    <property type="entry name" value="ANK_REPEAT"/>
    <property type="match status" value="1"/>
</dbReference>
<dbReference type="InterPro" id="IPR036770">
    <property type="entry name" value="Ankyrin_rpt-contain_sf"/>
</dbReference>
<feature type="repeat" description="ANK" evidence="5">
    <location>
        <begin position="707"/>
        <end position="739"/>
    </location>
</feature>
<dbReference type="GO" id="GO:0005829">
    <property type="term" value="C:cytosol"/>
    <property type="evidence" value="ECO:0007669"/>
    <property type="project" value="TreeGrafter"/>
</dbReference>
<dbReference type="GO" id="GO:0043138">
    <property type="term" value="F:3'-5' DNA helicase activity"/>
    <property type="evidence" value="ECO:0007669"/>
    <property type="project" value="TreeGrafter"/>
</dbReference>
<dbReference type="GO" id="GO:0000725">
    <property type="term" value="P:recombinational repair"/>
    <property type="evidence" value="ECO:0007669"/>
    <property type="project" value="TreeGrafter"/>
</dbReference>
<dbReference type="Gene3D" id="3.40.50.300">
    <property type="entry name" value="P-loop containing nucleotide triphosphate hydrolases"/>
    <property type="match status" value="2"/>
</dbReference>
<accession>A0A6S6TMH9</accession>
<evidence type="ECO:0000256" key="4">
    <source>
        <dbReference type="ARBA" id="ARBA00022840"/>
    </source>
</evidence>
<dbReference type="InterPro" id="IPR014016">
    <property type="entry name" value="UvrD-like_ATP-bd"/>
</dbReference>
<keyword evidence="1" id="KW-0547">Nucleotide-binding</keyword>
<dbReference type="GO" id="GO:0003677">
    <property type="term" value="F:DNA binding"/>
    <property type="evidence" value="ECO:0007669"/>
    <property type="project" value="InterPro"/>
</dbReference>
<organism evidence="7">
    <name type="scientific">uncultured Thiotrichaceae bacterium</name>
    <dbReference type="NCBI Taxonomy" id="298394"/>
    <lineage>
        <taxon>Bacteria</taxon>
        <taxon>Pseudomonadati</taxon>
        <taxon>Pseudomonadota</taxon>
        <taxon>Gammaproteobacteria</taxon>
        <taxon>Thiotrichales</taxon>
        <taxon>Thiotrichaceae</taxon>
        <taxon>environmental samples</taxon>
    </lineage>
</organism>
<name>A0A6S6TMH9_9GAMM</name>
<dbReference type="PANTHER" id="PTHR11070:SF45">
    <property type="entry name" value="DNA 3'-5' HELICASE"/>
    <property type="match status" value="1"/>
</dbReference>
<dbReference type="SUPFAM" id="SSF52540">
    <property type="entry name" value="P-loop containing nucleoside triphosphate hydrolases"/>
    <property type="match status" value="1"/>
</dbReference>
<keyword evidence="2" id="KW-0378">Hydrolase</keyword>
<keyword evidence="5" id="KW-0040">ANK repeat</keyword>
<dbReference type="GO" id="GO:0016787">
    <property type="term" value="F:hydrolase activity"/>
    <property type="evidence" value="ECO:0007669"/>
    <property type="project" value="UniProtKB-KW"/>
</dbReference>